<proteinExistence type="predicted"/>
<name>A0AAX6GS21_IRIPA</name>
<feature type="region of interest" description="Disordered" evidence="1">
    <location>
        <begin position="1"/>
        <end position="20"/>
    </location>
</feature>
<reference evidence="2" key="1">
    <citation type="journal article" date="2023" name="GigaByte">
        <title>Genome assembly of the bearded iris, Iris pallida Lam.</title>
        <authorList>
            <person name="Bruccoleri R.E."/>
            <person name="Oakeley E.J."/>
            <person name="Faust A.M.E."/>
            <person name="Altorfer M."/>
            <person name="Dessus-Babus S."/>
            <person name="Burckhardt D."/>
            <person name="Oertli M."/>
            <person name="Naumann U."/>
            <person name="Petersen F."/>
            <person name="Wong J."/>
        </authorList>
    </citation>
    <scope>NUCLEOTIDE SEQUENCE</scope>
    <source>
        <strain evidence="2">GSM-AAB239-AS_SAM_17_03QT</strain>
    </source>
</reference>
<feature type="region of interest" description="Disordered" evidence="1">
    <location>
        <begin position="67"/>
        <end position="99"/>
    </location>
</feature>
<reference evidence="2" key="2">
    <citation type="submission" date="2023-04" db="EMBL/GenBank/DDBJ databases">
        <authorList>
            <person name="Bruccoleri R.E."/>
            <person name="Oakeley E.J."/>
            <person name="Faust A.-M."/>
            <person name="Dessus-Babus S."/>
            <person name="Altorfer M."/>
            <person name="Burckhardt D."/>
            <person name="Oertli M."/>
            <person name="Naumann U."/>
            <person name="Petersen F."/>
            <person name="Wong J."/>
        </authorList>
    </citation>
    <scope>NUCLEOTIDE SEQUENCE</scope>
    <source>
        <strain evidence="2">GSM-AAB239-AS_SAM_17_03QT</strain>
        <tissue evidence="2">Leaf</tissue>
    </source>
</reference>
<evidence type="ECO:0000256" key="1">
    <source>
        <dbReference type="SAM" id="MobiDB-lite"/>
    </source>
</evidence>
<protein>
    <submittedName>
        <fullName evidence="2">Pollen-specific leucine-rich repeat extensin-like protein 3</fullName>
    </submittedName>
</protein>
<dbReference type="Proteomes" id="UP001140949">
    <property type="component" value="Unassembled WGS sequence"/>
</dbReference>
<evidence type="ECO:0000313" key="3">
    <source>
        <dbReference type="Proteomes" id="UP001140949"/>
    </source>
</evidence>
<dbReference type="AlphaFoldDB" id="A0AAX6GS21"/>
<accession>A0AAX6GS21</accession>
<organism evidence="2 3">
    <name type="scientific">Iris pallida</name>
    <name type="common">Sweet iris</name>
    <dbReference type="NCBI Taxonomy" id="29817"/>
    <lineage>
        <taxon>Eukaryota</taxon>
        <taxon>Viridiplantae</taxon>
        <taxon>Streptophyta</taxon>
        <taxon>Embryophyta</taxon>
        <taxon>Tracheophyta</taxon>
        <taxon>Spermatophyta</taxon>
        <taxon>Magnoliopsida</taxon>
        <taxon>Liliopsida</taxon>
        <taxon>Asparagales</taxon>
        <taxon>Iridaceae</taxon>
        <taxon>Iridoideae</taxon>
        <taxon>Irideae</taxon>
        <taxon>Iris</taxon>
    </lineage>
</organism>
<keyword evidence="3" id="KW-1185">Reference proteome</keyword>
<evidence type="ECO:0000313" key="2">
    <source>
        <dbReference type="EMBL" id="KAJ6831041.1"/>
    </source>
</evidence>
<dbReference type="EMBL" id="JANAVB010017050">
    <property type="protein sequence ID" value="KAJ6831041.1"/>
    <property type="molecule type" value="Genomic_DNA"/>
</dbReference>
<comment type="caution">
    <text evidence="2">The sequence shown here is derived from an EMBL/GenBank/DDBJ whole genome shotgun (WGS) entry which is preliminary data.</text>
</comment>
<gene>
    <name evidence="2" type="ORF">M6B38_350930</name>
</gene>
<sequence>MRERESGGKKGVLPAAGEEKQRAGVECRRWRCVGEERRPGGGRRRSGGGIGGELMVGGRIWRSWPSQLRRRSGKETAALRVARRGGTTRRPPDTADDPLWVHGVYGHEVVAHRAAGSGCVRSASGGGAHRRGTKF</sequence>